<dbReference type="FunFam" id="3.30.565.10:FF:000016">
    <property type="entry name" value="Chemotaxis protein CheA, putative"/>
    <property type="match status" value="1"/>
</dbReference>
<dbReference type="InterPro" id="IPR004358">
    <property type="entry name" value="Sig_transdc_His_kin-like_C"/>
</dbReference>
<feature type="modified residue" description="Phosphohistidine" evidence="9">
    <location>
        <position position="44"/>
    </location>
</feature>
<dbReference type="Gene3D" id="3.30.565.10">
    <property type="entry name" value="Histidine kinase-like ATPase, C-terminal domain"/>
    <property type="match status" value="1"/>
</dbReference>
<dbReference type="InterPro" id="IPR008207">
    <property type="entry name" value="Sig_transdc_His_kin_Hpt_dom"/>
</dbReference>
<evidence type="ECO:0000259" key="11">
    <source>
        <dbReference type="PROSITE" id="PS50109"/>
    </source>
</evidence>
<dbReference type="PROSITE" id="PS50851">
    <property type="entry name" value="CHEW"/>
    <property type="match status" value="1"/>
</dbReference>
<dbReference type="InterPro" id="IPR036641">
    <property type="entry name" value="HPT_dom_sf"/>
</dbReference>
<dbReference type="InterPro" id="IPR005467">
    <property type="entry name" value="His_kinase_dom"/>
</dbReference>
<dbReference type="RefSeq" id="WP_052037201.1">
    <property type="nucleotide sequence ID" value="NZ_JAEMUK010000002.1"/>
</dbReference>
<dbReference type="SUPFAM" id="SSF47384">
    <property type="entry name" value="Homodimeric domain of signal transducing histidine kinase"/>
    <property type="match status" value="1"/>
</dbReference>
<dbReference type="SUPFAM" id="SSF55874">
    <property type="entry name" value="ATPase domain of HSP90 chaperone/DNA topoisomerase II/histidine kinase"/>
    <property type="match status" value="1"/>
</dbReference>
<dbReference type="Gene3D" id="2.30.30.40">
    <property type="entry name" value="SH3 Domains"/>
    <property type="match status" value="1"/>
</dbReference>
<organism evidence="14 15">
    <name type="scientific">Rhodomicrobium udaipurense</name>
    <dbReference type="NCBI Taxonomy" id="1202716"/>
    <lineage>
        <taxon>Bacteria</taxon>
        <taxon>Pseudomonadati</taxon>
        <taxon>Pseudomonadota</taxon>
        <taxon>Alphaproteobacteria</taxon>
        <taxon>Hyphomicrobiales</taxon>
        <taxon>Hyphomicrobiaceae</taxon>
        <taxon>Rhodomicrobium</taxon>
    </lineage>
</organism>
<feature type="region of interest" description="Disordered" evidence="10">
    <location>
        <begin position="170"/>
        <end position="192"/>
    </location>
</feature>
<dbReference type="SMART" id="SM00387">
    <property type="entry name" value="HATPase_c"/>
    <property type="match status" value="1"/>
</dbReference>
<dbReference type="InterPro" id="IPR051315">
    <property type="entry name" value="Bact_Chemotaxis_CheA"/>
</dbReference>
<dbReference type="Gene3D" id="1.10.287.560">
    <property type="entry name" value="Histidine kinase CheA-like, homodimeric domain"/>
    <property type="match status" value="1"/>
</dbReference>
<dbReference type="SMART" id="SM00073">
    <property type="entry name" value="HPT"/>
    <property type="match status" value="1"/>
</dbReference>
<evidence type="ECO:0000256" key="10">
    <source>
        <dbReference type="SAM" id="MobiDB-lite"/>
    </source>
</evidence>
<keyword evidence="15" id="KW-1185">Reference proteome</keyword>
<evidence type="ECO:0000256" key="1">
    <source>
        <dbReference type="ARBA" id="ARBA00000085"/>
    </source>
</evidence>
<dbReference type="PROSITE" id="PS50109">
    <property type="entry name" value="HIS_KIN"/>
    <property type="match status" value="1"/>
</dbReference>
<feature type="domain" description="CheW-like" evidence="12">
    <location>
        <begin position="443"/>
        <end position="578"/>
    </location>
</feature>
<gene>
    <name evidence="14" type="ORF">JDN41_00375</name>
</gene>
<protein>
    <recommendedName>
        <fullName evidence="3">Chemotaxis protein CheA</fullName>
        <ecNumber evidence="2">2.7.13.3</ecNumber>
    </recommendedName>
</protein>
<feature type="domain" description="HPt" evidence="13">
    <location>
        <begin position="1"/>
        <end position="100"/>
    </location>
</feature>
<evidence type="ECO:0000256" key="3">
    <source>
        <dbReference type="ARBA" id="ARBA00021495"/>
    </source>
</evidence>
<evidence type="ECO:0000259" key="13">
    <source>
        <dbReference type="PROSITE" id="PS50894"/>
    </source>
</evidence>
<dbReference type="Gene3D" id="1.20.120.160">
    <property type="entry name" value="HPT domain"/>
    <property type="match status" value="1"/>
</dbReference>
<dbReference type="CDD" id="cd16916">
    <property type="entry name" value="HATPase_CheA-like"/>
    <property type="match status" value="1"/>
</dbReference>
<dbReference type="Pfam" id="PF02518">
    <property type="entry name" value="HATPase_c"/>
    <property type="match status" value="1"/>
</dbReference>
<dbReference type="Pfam" id="PF01584">
    <property type="entry name" value="CheW"/>
    <property type="match status" value="1"/>
</dbReference>
<evidence type="ECO:0000256" key="7">
    <source>
        <dbReference type="ARBA" id="ARBA00023012"/>
    </source>
</evidence>
<keyword evidence="4 9" id="KW-0597">Phosphoprotein</keyword>
<dbReference type="SUPFAM" id="SSF47226">
    <property type="entry name" value="Histidine-containing phosphotransfer domain, HPT domain"/>
    <property type="match status" value="1"/>
</dbReference>
<dbReference type="Pfam" id="PF01627">
    <property type="entry name" value="Hpt"/>
    <property type="match status" value="1"/>
</dbReference>
<dbReference type="EMBL" id="JAEMUK010000002">
    <property type="protein sequence ID" value="MBJ7542011.1"/>
    <property type="molecule type" value="Genomic_DNA"/>
</dbReference>
<evidence type="ECO:0000256" key="4">
    <source>
        <dbReference type="ARBA" id="ARBA00022553"/>
    </source>
</evidence>
<comment type="catalytic activity">
    <reaction evidence="1">
        <text>ATP + protein L-histidine = ADP + protein N-phospho-L-histidine.</text>
        <dbReference type="EC" id="2.7.13.3"/>
    </reaction>
</comment>
<evidence type="ECO:0000256" key="5">
    <source>
        <dbReference type="ARBA" id="ARBA00022679"/>
    </source>
</evidence>
<dbReference type="PANTHER" id="PTHR43395:SF1">
    <property type="entry name" value="CHEMOTAXIS PROTEIN CHEA"/>
    <property type="match status" value="1"/>
</dbReference>
<keyword evidence="6" id="KW-0418">Kinase</keyword>
<accession>A0A8I1GE15</accession>
<dbReference type="SMART" id="SM00260">
    <property type="entry name" value="CheW"/>
    <property type="match status" value="1"/>
</dbReference>
<proteinExistence type="predicted"/>
<dbReference type="AlphaFoldDB" id="A0A8I1GE15"/>
<dbReference type="GO" id="GO:0006935">
    <property type="term" value="P:chemotaxis"/>
    <property type="evidence" value="ECO:0007669"/>
    <property type="project" value="InterPro"/>
</dbReference>
<comment type="function">
    <text evidence="8">Involved in the transmission of sensory signals from the chemoreceptors to the flagellar motors. CheA is autophosphorylated; it can transfer its phosphate group to either CheB or CheY.</text>
</comment>
<dbReference type="PANTHER" id="PTHR43395">
    <property type="entry name" value="SENSOR HISTIDINE KINASE CHEA"/>
    <property type="match status" value="1"/>
</dbReference>
<dbReference type="InterPro" id="IPR003594">
    <property type="entry name" value="HATPase_dom"/>
</dbReference>
<evidence type="ECO:0000256" key="2">
    <source>
        <dbReference type="ARBA" id="ARBA00012438"/>
    </source>
</evidence>
<evidence type="ECO:0000313" key="15">
    <source>
        <dbReference type="Proteomes" id="UP000623250"/>
    </source>
</evidence>
<dbReference type="CDD" id="cd00088">
    <property type="entry name" value="HPT"/>
    <property type="match status" value="1"/>
</dbReference>
<evidence type="ECO:0000256" key="8">
    <source>
        <dbReference type="ARBA" id="ARBA00035100"/>
    </source>
</evidence>
<keyword evidence="7" id="KW-0902">Two-component regulatory system</keyword>
<dbReference type="InterPro" id="IPR004105">
    <property type="entry name" value="CheA-like_dim"/>
</dbReference>
<dbReference type="InterPro" id="IPR037006">
    <property type="entry name" value="CheA-like_homodim_sf"/>
</dbReference>
<dbReference type="InterPro" id="IPR002545">
    <property type="entry name" value="CheW-lke_dom"/>
</dbReference>
<dbReference type="GO" id="GO:0005737">
    <property type="term" value="C:cytoplasm"/>
    <property type="evidence" value="ECO:0007669"/>
    <property type="project" value="InterPro"/>
</dbReference>
<dbReference type="InterPro" id="IPR036890">
    <property type="entry name" value="HATPase_C_sf"/>
</dbReference>
<dbReference type="PROSITE" id="PS50894">
    <property type="entry name" value="HPT"/>
    <property type="match status" value="1"/>
</dbReference>
<dbReference type="Pfam" id="PF02895">
    <property type="entry name" value="H-kinase_dim"/>
    <property type="match status" value="1"/>
</dbReference>
<evidence type="ECO:0000259" key="12">
    <source>
        <dbReference type="PROSITE" id="PS50851"/>
    </source>
</evidence>
<feature type="domain" description="Histidine kinase" evidence="11">
    <location>
        <begin position="191"/>
        <end position="441"/>
    </location>
</feature>
<reference evidence="14 15" key="1">
    <citation type="submission" date="2020-12" db="EMBL/GenBank/DDBJ databases">
        <title>Revised draft genomes of Rhodomicrobium vannielii ATCC 17100 and Rhodomicrobium udaipurense JA643.</title>
        <authorList>
            <person name="Conners E.M."/>
            <person name="Davenport E.J."/>
            <person name="Bose A."/>
        </authorList>
    </citation>
    <scope>NUCLEOTIDE SEQUENCE [LARGE SCALE GENOMIC DNA]</scope>
    <source>
        <strain evidence="14 15">JA643</strain>
    </source>
</reference>
<evidence type="ECO:0000313" key="14">
    <source>
        <dbReference type="EMBL" id="MBJ7542011.1"/>
    </source>
</evidence>
<comment type="caution">
    <text evidence="14">The sequence shown here is derived from an EMBL/GenBank/DDBJ whole genome shotgun (WGS) entry which is preliminary data.</text>
</comment>
<evidence type="ECO:0000256" key="9">
    <source>
        <dbReference type="PROSITE-ProRule" id="PRU00110"/>
    </source>
</evidence>
<dbReference type="InterPro" id="IPR036061">
    <property type="entry name" value="CheW-like_dom_sf"/>
</dbReference>
<evidence type="ECO:0000256" key="6">
    <source>
        <dbReference type="ARBA" id="ARBA00022777"/>
    </source>
</evidence>
<dbReference type="EC" id="2.7.13.3" evidence="2"/>
<dbReference type="Proteomes" id="UP000623250">
    <property type="component" value="Unassembled WGS sequence"/>
</dbReference>
<dbReference type="InterPro" id="IPR036097">
    <property type="entry name" value="HisK_dim/P_sf"/>
</dbReference>
<dbReference type="PRINTS" id="PR00344">
    <property type="entry name" value="BCTRLSENSOR"/>
</dbReference>
<dbReference type="SUPFAM" id="SSF50341">
    <property type="entry name" value="CheW-like"/>
    <property type="match status" value="2"/>
</dbReference>
<keyword evidence="5" id="KW-0808">Transferase</keyword>
<sequence>MDELLSDFLSEVTDHIQEIESHVVVFEKNPANTESIRQIFRLFHTIKGTSGFLGLDRLQKVSHAAETLIDALRSGRGPVSPAASLLLKAIDRVKSLLESVGELGEEPAGDDGDIVGRIEQFLGQSEEAEEARADLADAPEALQPEPIGQQEIAPAPLSADACAAAIVETPPPAPKVDAEASATKPDTGKETGQETLRIPTVVIQRIMDLATELVLSRNQIMNLSQQQDMHQMKMPLERLSGLTSELQDAVMQARMQPLRRLFDSVPRLIRDLSAETGKEFNVVIEGADTRLDRQLIEAIRDPLMHLVRNCADHGIEGPAERAERGKPVAGLISIAATQDSSQIVIEVADDGRGFDSERIRAKAVERGLADADSVARMTDEEVYRFILEPGFSTAQAVTTISGRGVGMDVVRAHLEAIGGSIGLHSQKGAGSRFLLRIPLTLAIEPALIVRAAGQRFALPQKYVVEALDYYDGTHVIGEMDGERILRLRDEVLPVAPLAAMFDVDESDASPDKVVIVLRLGGRKLGLIVDGIGDIQEIVVKPLSRFFQKDRIFCGCTILGEGSVILILDPAGMADHMKLDREPIKTAPSLERIVELTETALILFRAGDGAKKAVFRSAVSRIVRVDATDLTRADGRFVHRYQDRLIPVVPLAGQSLCAKSSLILILNVGSETFGLAIDAVMDIVTTPAGIELAAATPGLLGTISVARDAVELIDPEHYRTLAFSREIADFDGDAVAESDRHDSEAGERAMPAMARINEKAGVNYEDACHAA</sequence>
<dbReference type="GO" id="GO:0000155">
    <property type="term" value="F:phosphorelay sensor kinase activity"/>
    <property type="evidence" value="ECO:0007669"/>
    <property type="project" value="InterPro"/>
</dbReference>
<dbReference type="SMART" id="SM01231">
    <property type="entry name" value="H-kinase_dim"/>
    <property type="match status" value="1"/>
</dbReference>
<name>A0A8I1GE15_9HYPH</name>